<keyword evidence="7" id="KW-0406">Ion transport</keyword>
<dbReference type="PANTHER" id="PTHR12441">
    <property type="entry name" value="ATP SYNTHASE COUPLING FACTOR 6, MITOCHONDRIAL"/>
    <property type="match status" value="1"/>
</dbReference>
<evidence type="ECO:0000256" key="3">
    <source>
        <dbReference type="ARBA" id="ARBA00022448"/>
    </source>
</evidence>
<dbReference type="FunFam" id="1.10.246.110:FF:000001">
    <property type="entry name" value="ATP synthase-coupling factor 6, mitochondrial"/>
    <property type="match status" value="1"/>
</dbReference>
<dbReference type="Gene3D" id="1.10.246.110">
    <property type="entry name" value="Mitochondrial ATP synthase-coupling factor 6"/>
    <property type="match status" value="1"/>
</dbReference>
<evidence type="ECO:0000256" key="9">
    <source>
        <dbReference type="ARBA" id="ARBA00023136"/>
    </source>
</evidence>
<protein>
    <recommendedName>
        <fullName evidence="13">ATP synthase peripheral stalk subunit F6, mitochondrial</fullName>
    </recommendedName>
    <alternativeName>
        <fullName evidence="10">ATP synthase peripheral stalk subunit F6</fullName>
    </alternativeName>
</protein>
<evidence type="ECO:0000256" key="8">
    <source>
        <dbReference type="ARBA" id="ARBA00023128"/>
    </source>
</evidence>
<dbReference type="PANTHER" id="PTHR12441:SF14">
    <property type="entry name" value="ATP SYNTHASE-COUPLING FACTOR 6, MITOCHONDRIAL"/>
    <property type="match status" value="1"/>
</dbReference>
<proteinExistence type="inferred from homology"/>
<accession>A0A673G8D6</accession>
<evidence type="ECO:0000313" key="16">
    <source>
        <dbReference type="Proteomes" id="UP000472270"/>
    </source>
</evidence>
<keyword evidence="14" id="KW-0732">Signal</keyword>
<evidence type="ECO:0000256" key="10">
    <source>
        <dbReference type="ARBA" id="ARBA00029863"/>
    </source>
</evidence>
<comment type="subunit">
    <text evidence="12">Component of the ATP synthase complex composed at least of ATP5F1A/subunit alpha, ATP5F1B/subunit beta, ATP5MC1/subunit c (homooctomer), MT-ATP6/subunit a, MT-ATP8/subunit 8, ATP5ME/subunit e, ATP5MF/subunit f, ATP5MG/subunit g, ATP5MK/subunit k, ATP5MJ/subunit j, ATP5F1C/subunit gamma, ATP5F1D/subunit delta, ATP5F1E/subunit epsilon, ATP5PF/subunit F6, ATP5PB/subunit b, ATP5PD/subunit d, ATP5PO/subunit OSCP. ATP synthase complex consists of a soluble F(1) head domain (subunits alpha(3) and beta(3)) - the catalytic core - and a membrane F(0) domain - the membrane proton channel (subunits c, a, 8, e, f, g, k and j). These two domains are linked by a central stalk (subunits gamma, delta, and epsilon) rotating inside the F1 region and a stationary peripheral stalk (subunits F6, b, d, and OSCP).</text>
</comment>
<dbReference type="Proteomes" id="UP000472270">
    <property type="component" value="Unassembled WGS sequence"/>
</dbReference>
<comment type="subcellular location">
    <subcellularLocation>
        <location evidence="1">Mitochondrion inner membrane</location>
    </subcellularLocation>
</comment>
<evidence type="ECO:0000256" key="14">
    <source>
        <dbReference type="SAM" id="SignalP"/>
    </source>
</evidence>
<evidence type="ECO:0000256" key="13">
    <source>
        <dbReference type="ARBA" id="ARBA00073749"/>
    </source>
</evidence>
<dbReference type="GO" id="GO:0015986">
    <property type="term" value="P:proton motive force-driven ATP synthesis"/>
    <property type="evidence" value="ECO:0007669"/>
    <property type="project" value="InterPro"/>
</dbReference>
<evidence type="ECO:0000256" key="1">
    <source>
        <dbReference type="ARBA" id="ARBA00004273"/>
    </source>
</evidence>
<keyword evidence="16" id="KW-1185">Reference proteome</keyword>
<evidence type="ECO:0000256" key="12">
    <source>
        <dbReference type="ARBA" id="ARBA00064647"/>
    </source>
</evidence>
<evidence type="ECO:0000256" key="4">
    <source>
        <dbReference type="ARBA" id="ARBA00022547"/>
    </source>
</evidence>
<keyword evidence="8" id="KW-0496">Mitochondrion</keyword>
<keyword evidence="6" id="KW-0999">Mitochondrion inner membrane</keyword>
<keyword evidence="4" id="KW-0138">CF(0)</keyword>
<dbReference type="Ensembl" id="ENSSRHT00000012106.1">
    <property type="protein sequence ID" value="ENSSRHP00000011662.1"/>
    <property type="gene ID" value="ENSSRHG00000006728.1"/>
</dbReference>
<dbReference type="SUPFAM" id="SSF111357">
    <property type="entry name" value="Mitochondrial ATP synthase coupling factor 6"/>
    <property type="match status" value="1"/>
</dbReference>
<keyword evidence="9" id="KW-0472">Membrane</keyword>
<evidence type="ECO:0000256" key="5">
    <source>
        <dbReference type="ARBA" id="ARBA00022781"/>
    </source>
</evidence>
<comment type="similarity">
    <text evidence="2">Belongs to the eukaryotic ATPase subunit F6 family.</text>
</comment>
<feature type="chain" id="PRO_5025397452" description="ATP synthase peripheral stalk subunit F6, mitochondrial" evidence="14">
    <location>
        <begin position="20"/>
        <end position="137"/>
    </location>
</feature>
<reference evidence="15" key="2">
    <citation type="submission" date="2025-09" db="UniProtKB">
        <authorList>
            <consortium name="Ensembl"/>
        </authorList>
    </citation>
    <scope>IDENTIFICATION</scope>
</reference>
<dbReference type="Pfam" id="PF05511">
    <property type="entry name" value="ATP-synt_F6"/>
    <property type="match status" value="1"/>
</dbReference>
<dbReference type="AlphaFoldDB" id="A0A673G8D6"/>
<keyword evidence="5" id="KW-0375">Hydrogen ion transport</keyword>
<dbReference type="InterPro" id="IPR036204">
    <property type="entry name" value="ATP_synth_f6_sf_mt"/>
</dbReference>
<reference evidence="15" key="1">
    <citation type="submission" date="2025-08" db="UniProtKB">
        <authorList>
            <consortium name="Ensembl"/>
        </authorList>
    </citation>
    <scope>IDENTIFICATION</scope>
</reference>
<name>A0A673G8D6_9TELE</name>
<organism evidence="15 16">
    <name type="scientific">Sinocyclocheilus rhinocerous</name>
    <dbReference type="NCBI Taxonomy" id="307959"/>
    <lineage>
        <taxon>Eukaryota</taxon>
        <taxon>Metazoa</taxon>
        <taxon>Chordata</taxon>
        <taxon>Craniata</taxon>
        <taxon>Vertebrata</taxon>
        <taxon>Euteleostomi</taxon>
        <taxon>Actinopterygii</taxon>
        <taxon>Neopterygii</taxon>
        <taxon>Teleostei</taxon>
        <taxon>Ostariophysi</taxon>
        <taxon>Cypriniformes</taxon>
        <taxon>Cyprinidae</taxon>
        <taxon>Cyprininae</taxon>
        <taxon>Sinocyclocheilus</taxon>
    </lineage>
</organism>
<dbReference type="GO" id="GO:0045259">
    <property type="term" value="C:proton-transporting ATP synthase complex"/>
    <property type="evidence" value="ECO:0007669"/>
    <property type="project" value="UniProtKB-KW"/>
</dbReference>
<evidence type="ECO:0000256" key="6">
    <source>
        <dbReference type="ARBA" id="ARBA00022792"/>
    </source>
</evidence>
<comment type="function">
    <text evidence="11">Subunit F6, of the mitochondrial membrane ATP synthase complex (F(1)F(0) ATP synthase or Complex V) that produces ATP from ADP in the presence of a proton gradient across the membrane which is generated by electron transport complexes of the respiratory chain. ATP synthase complex consist of a soluble F(1) head domain - the catalytic core - and a membrane F(1) domain - the membrane proton channel. These two domains are linked by a central stalk rotating inside the F(1) region and a stationary peripheral stalk. During catalysis, ATP synthesis in the catalytic domain of F(1) is coupled via a rotary mechanism of the central stalk subunits to proton translocation. In vivo, can only synthesize ATP although its ATP hydrolase activity can be activated artificially in vitro. Part of the complex F(0) domain. Part of the complex F(0) domain and the peripheric stalk, which acts as a stator to hold the catalytic alpha(3)beta(3) subcomplex and subunit a/ATP6 static relative to the rotary elements.</text>
</comment>
<evidence type="ECO:0000256" key="11">
    <source>
        <dbReference type="ARBA" id="ARBA00059339"/>
    </source>
</evidence>
<sequence length="137" mass="15418">MHFNVEIHLLASLLLSCYSATQRISFTSAEQLDSIQRLFLDKLREYSTKSQASGGPVDAGPEYEKALSEELTKLQRLYGSGVLTKFPEFKFSGGCIFAFTLFELPHFCCTFRMIIKLTFFLSSSSFSEPVLDESSSK</sequence>
<evidence type="ECO:0000256" key="2">
    <source>
        <dbReference type="ARBA" id="ARBA00007346"/>
    </source>
</evidence>
<dbReference type="GO" id="GO:0015078">
    <property type="term" value="F:proton transmembrane transporter activity"/>
    <property type="evidence" value="ECO:0007669"/>
    <property type="project" value="InterPro"/>
</dbReference>
<keyword evidence="3" id="KW-0813">Transport</keyword>
<evidence type="ECO:0000256" key="7">
    <source>
        <dbReference type="ARBA" id="ARBA00023065"/>
    </source>
</evidence>
<evidence type="ECO:0000313" key="15">
    <source>
        <dbReference type="Ensembl" id="ENSSRHP00000011662.1"/>
    </source>
</evidence>
<dbReference type="GO" id="GO:0005743">
    <property type="term" value="C:mitochondrial inner membrane"/>
    <property type="evidence" value="ECO:0007669"/>
    <property type="project" value="UniProtKB-SubCell"/>
</dbReference>
<dbReference type="InterPro" id="IPR008387">
    <property type="entry name" value="ATP_synth_f6_mt"/>
</dbReference>
<feature type="signal peptide" evidence="14">
    <location>
        <begin position="1"/>
        <end position="19"/>
    </location>
</feature>